<feature type="transmembrane region" description="Helical" evidence="1">
    <location>
        <begin position="106"/>
        <end position="124"/>
    </location>
</feature>
<sequence length="125" mass="15259">MFRWWIRKRNKLKKEPEDLGEVLLTWPDEEIQKYIRDYFGYSSNKNKKIELQRIRRLDLDTVILGIARMKEIEESFDNSKTVPSLIAATVFMLTQIFNYYTDDEMYRLFLILVSYIIFFVFLFAY</sequence>
<organism evidence="2 3">
    <name type="scientific">Bacillus sonorensis</name>
    <dbReference type="NCBI Taxonomy" id="119858"/>
    <lineage>
        <taxon>Bacteria</taxon>
        <taxon>Bacillati</taxon>
        <taxon>Bacillota</taxon>
        <taxon>Bacilli</taxon>
        <taxon>Bacillales</taxon>
        <taxon>Bacillaceae</taxon>
        <taxon>Bacillus</taxon>
    </lineage>
</organism>
<keyword evidence="1" id="KW-0472">Membrane</keyword>
<evidence type="ECO:0000313" key="2">
    <source>
        <dbReference type="EMBL" id="ASB89396.1"/>
    </source>
</evidence>
<dbReference type="RefSeq" id="WP_224254495.1">
    <property type="nucleotide sequence ID" value="NZ_CABJEH010000004.1"/>
</dbReference>
<protein>
    <submittedName>
        <fullName evidence="2">Uncharacterized protein</fullName>
    </submittedName>
</protein>
<name>A0ABN5AF83_9BACI</name>
<keyword evidence="3" id="KW-1185">Reference proteome</keyword>
<proteinExistence type="predicted"/>
<keyword evidence="1" id="KW-1133">Transmembrane helix</keyword>
<accession>A0ABN5AF83</accession>
<dbReference type="EMBL" id="CP021920">
    <property type="protein sequence ID" value="ASB89396.1"/>
    <property type="molecule type" value="Genomic_DNA"/>
</dbReference>
<evidence type="ECO:0000256" key="1">
    <source>
        <dbReference type="SAM" id="Phobius"/>
    </source>
</evidence>
<keyword evidence="1" id="KW-0812">Transmembrane</keyword>
<evidence type="ECO:0000313" key="3">
    <source>
        <dbReference type="Proteomes" id="UP000196877"/>
    </source>
</evidence>
<dbReference type="GeneID" id="92853172"/>
<gene>
    <name evidence="2" type="ORF">S101395_02889</name>
</gene>
<reference evidence="2 3" key="1">
    <citation type="submission" date="2017-06" db="EMBL/GenBank/DDBJ databases">
        <title>Genome sequence of Bacillus sonorensis strain SRCM101395.</title>
        <authorList>
            <person name="Cho S.H."/>
        </authorList>
    </citation>
    <scope>NUCLEOTIDE SEQUENCE [LARGE SCALE GENOMIC DNA]</scope>
    <source>
        <strain evidence="2 3">SRCM101395</strain>
    </source>
</reference>
<dbReference type="Proteomes" id="UP000196877">
    <property type="component" value="Chromosome"/>
</dbReference>